<proteinExistence type="predicted"/>
<dbReference type="PANTHER" id="PTHR30561">
    <property type="entry name" value="SMR FAMILY PROTON-DEPENDENT DRUG EFFLUX TRANSPORTER SUGE"/>
    <property type="match status" value="1"/>
</dbReference>
<feature type="transmembrane region" description="Helical" evidence="6">
    <location>
        <begin position="76"/>
        <end position="96"/>
    </location>
</feature>
<organism evidence="7">
    <name type="scientific">marine sediment metagenome</name>
    <dbReference type="NCBI Taxonomy" id="412755"/>
    <lineage>
        <taxon>unclassified sequences</taxon>
        <taxon>metagenomes</taxon>
        <taxon>ecological metagenomes</taxon>
    </lineage>
</organism>
<dbReference type="InterPro" id="IPR000390">
    <property type="entry name" value="Small_drug/metabolite_transptr"/>
</dbReference>
<comment type="subcellular location">
    <subcellularLocation>
        <location evidence="1">Cell membrane</location>
        <topology evidence="1">Multi-pass membrane protein</topology>
    </subcellularLocation>
</comment>
<comment type="caution">
    <text evidence="7">The sequence shown here is derived from an EMBL/GenBank/DDBJ whole genome shotgun (WGS) entry which is preliminary data.</text>
</comment>
<dbReference type="GO" id="GO:0005886">
    <property type="term" value="C:plasma membrane"/>
    <property type="evidence" value="ECO:0007669"/>
    <property type="project" value="UniProtKB-SubCell"/>
</dbReference>
<keyword evidence="3 6" id="KW-0812">Transmembrane</keyword>
<dbReference type="SUPFAM" id="SSF103481">
    <property type="entry name" value="Multidrug resistance efflux transporter EmrE"/>
    <property type="match status" value="1"/>
</dbReference>
<evidence type="ECO:0000256" key="5">
    <source>
        <dbReference type="ARBA" id="ARBA00023136"/>
    </source>
</evidence>
<keyword evidence="2" id="KW-1003">Cell membrane</keyword>
<dbReference type="Gene3D" id="1.10.3730.20">
    <property type="match status" value="1"/>
</dbReference>
<feature type="transmembrane region" description="Helical" evidence="6">
    <location>
        <begin position="41"/>
        <end position="64"/>
    </location>
</feature>
<evidence type="ECO:0000256" key="6">
    <source>
        <dbReference type="SAM" id="Phobius"/>
    </source>
</evidence>
<sequence length="122" mass="13431">MKGIIYIIICILINVAGQSSIKYGTSAAGKLSLDFNQLGPFFVAVFKQPFILLGFILYGIGAFFWIGALSRIELSFAYPMLSVSYVLILLISWKFFGEAISLYRMFGIILIAAGVVFLAKSL</sequence>
<gene>
    <name evidence="7" type="ORF">S03H2_30487</name>
</gene>
<name>X1HHN8_9ZZZZ</name>
<dbReference type="PANTHER" id="PTHR30561:SF9">
    <property type="entry name" value="4-AMINO-4-DEOXY-L-ARABINOSE-PHOSPHOUNDECAPRENOL FLIPPASE SUBUNIT ARNF-RELATED"/>
    <property type="match status" value="1"/>
</dbReference>
<dbReference type="AlphaFoldDB" id="X1HHN8"/>
<evidence type="ECO:0000256" key="2">
    <source>
        <dbReference type="ARBA" id="ARBA00022475"/>
    </source>
</evidence>
<evidence type="ECO:0000313" key="7">
    <source>
        <dbReference type="EMBL" id="GAH56555.1"/>
    </source>
</evidence>
<accession>X1HHN8</accession>
<feature type="transmembrane region" description="Helical" evidence="6">
    <location>
        <begin position="102"/>
        <end position="119"/>
    </location>
</feature>
<dbReference type="EMBL" id="BARU01018443">
    <property type="protein sequence ID" value="GAH56555.1"/>
    <property type="molecule type" value="Genomic_DNA"/>
</dbReference>
<dbReference type="GO" id="GO:0022857">
    <property type="term" value="F:transmembrane transporter activity"/>
    <property type="evidence" value="ECO:0007669"/>
    <property type="project" value="InterPro"/>
</dbReference>
<keyword evidence="5 6" id="KW-0472">Membrane</keyword>
<evidence type="ECO:0000256" key="4">
    <source>
        <dbReference type="ARBA" id="ARBA00022989"/>
    </source>
</evidence>
<reference evidence="7" key="1">
    <citation type="journal article" date="2014" name="Front. Microbiol.">
        <title>High frequency of phylogenetically diverse reductive dehalogenase-homologous genes in deep subseafloor sedimentary metagenomes.</title>
        <authorList>
            <person name="Kawai M."/>
            <person name="Futagami T."/>
            <person name="Toyoda A."/>
            <person name="Takaki Y."/>
            <person name="Nishi S."/>
            <person name="Hori S."/>
            <person name="Arai W."/>
            <person name="Tsubouchi T."/>
            <person name="Morono Y."/>
            <person name="Uchiyama I."/>
            <person name="Ito T."/>
            <person name="Fujiyama A."/>
            <person name="Inagaki F."/>
            <person name="Takami H."/>
        </authorList>
    </citation>
    <scope>NUCLEOTIDE SEQUENCE</scope>
    <source>
        <strain evidence="7">Expedition CK06-06</strain>
    </source>
</reference>
<dbReference type="InterPro" id="IPR037185">
    <property type="entry name" value="EmrE-like"/>
</dbReference>
<evidence type="ECO:0008006" key="8">
    <source>
        <dbReference type="Google" id="ProtNLM"/>
    </source>
</evidence>
<keyword evidence="4 6" id="KW-1133">Transmembrane helix</keyword>
<protein>
    <recommendedName>
        <fullName evidence="8">EamA domain-containing protein</fullName>
    </recommendedName>
</protein>
<evidence type="ECO:0000256" key="3">
    <source>
        <dbReference type="ARBA" id="ARBA00022692"/>
    </source>
</evidence>
<evidence type="ECO:0000256" key="1">
    <source>
        <dbReference type="ARBA" id="ARBA00004651"/>
    </source>
</evidence>